<dbReference type="InterPro" id="IPR018422">
    <property type="entry name" value="Cation/H_exchanger_CPA1"/>
</dbReference>
<dbReference type="GO" id="GO:0005886">
    <property type="term" value="C:plasma membrane"/>
    <property type="evidence" value="ECO:0007669"/>
    <property type="project" value="TreeGrafter"/>
</dbReference>
<keyword evidence="4" id="KW-0406">Ion transport</keyword>
<dbReference type="GO" id="GO:0015385">
    <property type="term" value="F:sodium:proton antiporter activity"/>
    <property type="evidence" value="ECO:0007669"/>
    <property type="project" value="InterPro"/>
</dbReference>
<evidence type="ECO:0000313" key="7">
    <source>
        <dbReference type="Proteomes" id="UP000290289"/>
    </source>
</evidence>
<proteinExistence type="predicted"/>
<dbReference type="EMBL" id="RDQH01000329">
    <property type="protein sequence ID" value="RXI03400.1"/>
    <property type="molecule type" value="Genomic_DNA"/>
</dbReference>
<keyword evidence="3" id="KW-0630">Potassium</keyword>
<comment type="caution">
    <text evidence="6">The sequence shown here is derived from an EMBL/GenBank/DDBJ whole genome shotgun (WGS) entry which is preliminary data.</text>
</comment>
<evidence type="ECO:0000256" key="1">
    <source>
        <dbReference type="ARBA" id="ARBA00022448"/>
    </source>
</evidence>
<feature type="transmembrane region" description="Helical" evidence="5">
    <location>
        <begin position="55"/>
        <end position="75"/>
    </location>
</feature>
<evidence type="ECO:0000313" key="6">
    <source>
        <dbReference type="EMBL" id="RXI03400.1"/>
    </source>
</evidence>
<reference evidence="6 7" key="1">
    <citation type="submission" date="2018-10" db="EMBL/GenBank/DDBJ databases">
        <title>A high-quality apple genome assembly.</title>
        <authorList>
            <person name="Hu J."/>
        </authorList>
    </citation>
    <scope>NUCLEOTIDE SEQUENCE [LARGE SCALE GENOMIC DNA]</scope>
    <source>
        <strain evidence="7">cv. HFTH1</strain>
        <tissue evidence="6">Young leaf</tissue>
    </source>
</reference>
<keyword evidence="2" id="KW-0633">Potassium transport</keyword>
<dbReference type="GO" id="GO:0098719">
    <property type="term" value="P:sodium ion import across plasma membrane"/>
    <property type="evidence" value="ECO:0007669"/>
    <property type="project" value="TreeGrafter"/>
</dbReference>
<accession>A0A498K578</accession>
<dbReference type="PANTHER" id="PTHR10110">
    <property type="entry name" value="SODIUM/HYDROGEN EXCHANGER"/>
    <property type="match status" value="1"/>
</dbReference>
<dbReference type="STRING" id="3750.A0A498K578"/>
<protein>
    <recommendedName>
        <fullName evidence="8">Cation/H+ exchanger domain-containing protein</fullName>
    </recommendedName>
</protein>
<keyword evidence="5" id="KW-0472">Membrane</keyword>
<dbReference type="Proteomes" id="UP000290289">
    <property type="component" value="Chromosome 3"/>
</dbReference>
<evidence type="ECO:0000256" key="5">
    <source>
        <dbReference type="SAM" id="Phobius"/>
    </source>
</evidence>
<evidence type="ECO:0000256" key="2">
    <source>
        <dbReference type="ARBA" id="ARBA00022538"/>
    </source>
</evidence>
<keyword evidence="7" id="KW-1185">Reference proteome</keyword>
<keyword evidence="5" id="KW-1133">Transmembrane helix</keyword>
<sequence>MSFIAETFIFLYVGMDALDIEKWKLTKLSYRFTKFCIHRIIQLWVPFLFLRLRGFFSYLLILIGRAAFVFPLSALSNFTNRRAERSASISFKNQYLS</sequence>
<dbReference type="PANTHER" id="PTHR10110:SF179">
    <property type="entry name" value="SODIUM_HYDROGEN EXCHANGER 4"/>
    <property type="match status" value="1"/>
</dbReference>
<name>A0A498K578_MALDO</name>
<keyword evidence="5" id="KW-0812">Transmembrane</keyword>
<evidence type="ECO:0000256" key="3">
    <source>
        <dbReference type="ARBA" id="ARBA00022958"/>
    </source>
</evidence>
<dbReference type="AlphaFoldDB" id="A0A498K578"/>
<dbReference type="GO" id="GO:0051453">
    <property type="term" value="P:regulation of intracellular pH"/>
    <property type="evidence" value="ECO:0007669"/>
    <property type="project" value="TreeGrafter"/>
</dbReference>
<dbReference type="GO" id="GO:0015386">
    <property type="term" value="F:potassium:proton antiporter activity"/>
    <property type="evidence" value="ECO:0007669"/>
    <property type="project" value="TreeGrafter"/>
</dbReference>
<gene>
    <name evidence="6" type="ORF">DVH24_004052</name>
</gene>
<evidence type="ECO:0000256" key="4">
    <source>
        <dbReference type="ARBA" id="ARBA00023065"/>
    </source>
</evidence>
<evidence type="ECO:0008006" key="8">
    <source>
        <dbReference type="Google" id="ProtNLM"/>
    </source>
</evidence>
<keyword evidence="1" id="KW-0813">Transport</keyword>
<organism evidence="6 7">
    <name type="scientific">Malus domestica</name>
    <name type="common">Apple</name>
    <name type="synonym">Pyrus malus</name>
    <dbReference type="NCBI Taxonomy" id="3750"/>
    <lineage>
        <taxon>Eukaryota</taxon>
        <taxon>Viridiplantae</taxon>
        <taxon>Streptophyta</taxon>
        <taxon>Embryophyta</taxon>
        <taxon>Tracheophyta</taxon>
        <taxon>Spermatophyta</taxon>
        <taxon>Magnoliopsida</taxon>
        <taxon>eudicotyledons</taxon>
        <taxon>Gunneridae</taxon>
        <taxon>Pentapetalae</taxon>
        <taxon>rosids</taxon>
        <taxon>fabids</taxon>
        <taxon>Rosales</taxon>
        <taxon>Rosaceae</taxon>
        <taxon>Amygdaloideae</taxon>
        <taxon>Maleae</taxon>
        <taxon>Malus</taxon>
    </lineage>
</organism>